<dbReference type="Proteomes" id="UP000315017">
    <property type="component" value="Chromosome"/>
</dbReference>
<dbReference type="GO" id="GO:0016787">
    <property type="term" value="F:hydrolase activity"/>
    <property type="evidence" value="ECO:0007669"/>
    <property type="project" value="UniProtKB-KW"/>
</dbReference>
<dbReference type="Gene3D" id="3.40.50.1010">
    <property type="entry name" value="5'-nuclease"/>
    <property type="match status" value="1"/>
</dbReference>
<dbReference type="KEGG" id="aagg:ETAA8_52850"/>
<gene>
    <name evidence="1" type="primary">vapC_2</name>
    <name evidence="1" type="ORF">ETAA8_52850</name>
</gene>
<keyword evidence="1" id="KW-0255">Endonuclease</keyword>
<name>A0A517YIW5_9BACT</name>
<reference evidence="1 2" key="1">
    <citation type="submission" date="2019-02" db="EMBL/GenBank/DDBJ databases">
        <title>Deep-cultivation of Planctomycetes and their phenomic and genomic characterization uncovers novel biology.</title>
        <authorList>
            <person name="Wiegand S."/>
            <person name="Jogler M."/>
            <person name="Boedeker C."/>
            <person name="Pinto D."/>
            <person name="Vollmers J."/>
            <person name="Rivas-Marin E."/>
            <person name="Kohn T."/>
            <person name="Peeters S.H."/>
            <person name="Heuer A."/>
            <person name="Rast P."/>
            <person name="Oberbeckmann S."/>
            <person name="Bunk B."/>
            <person name="Jeske O."/>
            <person name="Meyerdierks A."/>
            <person name="Storesund J.E."/>
            <person name="Kallscheuer N."/>
            <person name="Luecker S."/>
            <person name="Lage O.M."/>
            <person name="Pohl T."/>
            <person name="Merkel B.J."/>
            <person name="Hornburger P."/>
            <person name="Mueller R.-W."/>
            <person name="Bruemmer F."/>
            <person name="Labrenz M."/>
            <person name="Spormann A.M."/>
            <person name="Op den Camp H."/>
            <person name="Overmann J."/>
            <person name="Amann R."/>
            <person name="Jetten M.S.M."/>
            <person name="Mascher T."/>
            <person name="Medema M.H."/>
            <person name="Devos D.P."/>
            <person name="Kaster A.-K."/>
            <person name="Ovreas L."/>
            <person name="Rohde M."/>
            <person name="Galperin M.Y."/>
            <person name="Jogler C."/>
        </authorList>
    </citation>
    <scope>NUCLEOTIDE SEQUENCE [LARGE SCALE GENOMIC DNA]</scope>
    <source>
        <strain evidence="1 2">ETA_A8</strain>
    </source>
</reference>
<keyword evidence="1" id="KW-0378">Hydrolase</keyword>
<accession>A0A517YIW5</accession>
<dbReference type="OrthoDB" id="287714at2"/>
<evidence type="ECO:0000313" key="1">
    <source>
        <dbReference type="EMBL" id="QDU30166.1"/>
    </source>
</evidence>
<keyword evidence="2" id="KW-1185">Reference proteome</keyword>
<organism evidence="1 2">
    <name type="scientific">Anatilimnocola aggregata</name>
    <dbReference type="NCBI Taxonomy" id="2528021"/>
    <lineage>
        <taxon>Bacteria</taxon>
        <taxon>Pseudomonadati</taxon>
        <taxon>Planctomycetota</taxon>
        <taxon>Planctomycetia</taxon>
        <taxon>Pirellulales</taxon>
        <taxon>Pirellulaceae</taxon>
        <taxon>Anatilimnocola</taxon>
    </lineage>
</organism>
<dbReference type="EC" id="3.1.-.-" evidence="1"/>
<protein>
    <submittedName>
        <fullName evidence="1">tRNA(fMet)-specific endonuclease VapC</fullName>
        <ecNumber evidence="1">3.1.-.-</ecNumber>
    </submittedName>
</protein>
<dbReference type="RefSeq" id="WP_145095194.1">
    <property type="nucleotide sequence ID" value="NZ_CP036274.1"/>
</dbReference>
<keyword evidence="1" id="KW-0540">Nuclease</keyword>
<dbReference type="InterPro" id="IPR029060">
    <property type="entry name" value="PIN-like_dom_sf"/>
</dbReference>
<dbReference type="EMBL" id="CP036274">
    <property type="protein sequence ID" value="QDU30166.1"/>
    <property type="molecule type" value="Genomic_DNA"/>
</dbReference>
<evidence type="ECO:0000313" key="2">
    <source>
        <dbReference type="Proteomes" id="UP000315017"/>
    </source>
</evidence>
<dbReference type="GO" id="GO:0004519">
    <property type="term" value="F:endonuclease activity"/>
    <property type="evidence" value="ECO:0007669"/>
    <property type="project" value="UniProtKB-KW"/>
</dbReference>
<dbReference type="AlphaFoldDB" id="A0A517YIW5"/>
<sequence length="141" mass="16081">MIVIDSDHLSILQQNRSPQLSRLLAAMDQSVDTDFATTAISLEEQMRGWLAAINRTREVIDQPRYYARLTGLIDFYSRWQVIPFDESAAEMFLAHRQAGVRIGTMDLKIAAICLSKNSLLLSANLRDFEQVPGLRVENWLK</sequence>
<proteinExistence type="predicted"/>
<dbReference type="CDD" id="cd09881">
    <property type="entry name" value="PIN_VapC4-5_FitB-like"/>
    <property type="match status" value="1"/>
</dbReference>
<dbReference type="SUPFAM" id="SSF88723">
    <property type="entry name" value="PIN domain-like"/>
    <property type="match status" value="1"/>
</dbReference>